<reference evidence="1 2" key="1">
    <citation type="journal article" date="2019" name="Syst. Appl. Microbiol.">
        <title>Microvirga tunisiensis sp. nov., a root nodule symbiotic bacterium isolated from Lupinus micranthus and L. luteus grown in Northern Tunisia.</title>
        <authorList>
            <person name="Msaddak A."/>
            <person name="Rejili M."/>
            <person name="Duran D."/>
            <person name="Mars M."/>
            <person name="Palacios J.M."/>
            <person name="Ruiz-Argueso T."/>
            <person name="Rey L."/>
            <person name="Imperial J."/>
        </authorList>
    </citation>
    <scope>NUCLEOTIDE SEQUENCE [LARGE SCALE GENOMIC DNA]</scope>
    <source>
        <strain evidence="1 2">Lmie10</strain>
    </source>
</reference>
<dbReference type="Proteomes" id="UP000403266">
    <property type="component" value="Unassembled WGS sequence"/>
</dbReference>
<organism evidence="1 2">
    <name type="scientific">Microvirga tunisiensis</name>
    <dbReference type="NCBI Taxonomy" id="2108360"/>
    <lineage>
        <taxon>Bacteria</taxon>
        <taxon>Pseudomonadati</taxon>
        <taxon>Pseudomonadota</taxon>
        <taxon>Alphaproteobacteria</taxon>
        <taxon>Hyphomicrobiales</taxon>
        <taxon>Methylobacteriaceae</taxon>
        <taxon>Microvirga</taxon>
    </lineage>
</organism>
<protein>
    <submittedName>
        <fullName evidence="1">Uncharacterized protein</fullName>
    </submittedName>
</protein>
<keyword evidence="2" id="KW-1185">Reference proteome</keyword>
<accession>A0A5N7MFN3</accession>
<comment type="caution">
    <text evidence="1">The sequence shown here is derived from an EMBL/GenBank/DDBJ whole genome shotgun (WGS) entry which is preliminary data.</text>
</comment>
<dbReference type="OrthoDB" id="8021370at2"/>
<evidence type="ECO:0000313" key="2">
    <source>
        <dbReference type="Proteomes" id="UP000403266"/>
    </source>
</evidence>
<proteinExistence type="predicted"/>
<dbReference type="RefSeq" id="WP_152711429.1">
    <property type="nucleotide sequence ID" value="NZ_VOSJ01000026.1"/>
</dbReference>
<name>A0A5N7MFN3_9HYPH</name>
<evidence type="ECO:0000313" key="1">
    <source>
        <dbReference type="EMBL" id="MPR25667.1"/>
    </source>
</evidence>
<dbReference type="EMBL" id="VOSK01000028">
    <property type="protein sequence ID" value="MPR25667.1"/>
    <property type="molecule type" value="Genomic_DNA"/>
</dbReference>
<dbReference type="AlphaFoldDB" id="A0A5N7MFN3"/>
<gene>
    <name evidence="1" type="ORF">FS320_10580</name>
</gene>
<sequence>MDYQVELVARAFYDAEYEDCLWDGEAEFIKQEFREYARNAINLLHDDIGVLLMALERATAEEHPERSRAAA</sequence>